<protein>
    <submittedName>
        <fullName evidence="9">Putative Taurine catabolism dioxygenase TauD/TfdA</fullName>
    </submittedName>
</protein>
<feature type="domain" description="TauD/TfdA-like" evidence="8">
    <location>
        <begin position="101"/>
        <end position="314"/>
    </location>
</feature>
<keyword evidence="5" id="KW-0560">Oxidoreductase</keyword>
<dbReference type="EMBL" id="AMLP01000102">
    <property type="protein sequence ID" value="ELS55766.1"/>
    <property type="molecule type" value="Genomic_DNA"/>
</dbReference>
<evidence type="ECO:0000256" key="2">
    <source>
        <dbReference type="ARBA" id="ARBA00008654"/>
    </source>
</evidence>
<dbReference type="Gene3D" id="3.60.130.10">
    <property type="entry name" value="Clavaminate synthase-like"/>
    <property type="match status" value="1"/>
</dbReference>
<evidence type="ECO:0000313" key="10">
    <source>
        <dbReference type="Proteomes" id="UP000011205"/>
    </source>
</evidence>
<evidence type="ECO:0000259" key="8">
    <source>
        <dbReference type="Pfam" id="PF02668"/>
    </source>
</evidence>
<dbReference type="PANTHER" id="PTHR10696:SF25">
    <property type="entry name" value="OXIDOREDUCTASE AIM17-RELATED"/>
    <property type="match status" value="1"/>
</dbReference>
<comment type="cofactor">
    <cofactor evidence="1">
        <name>Fe(2+)</name>
        <dbReference type="ChEBI" id="CHEBI:29033"/>
    </cofactor>
</comment>
<dbReference type="Proteomes" id="UP000011205">
    <property type="component" value="Unassembled WGS sequence"/>
</dbReference>
<keyword evidence="4 9" id="KW-0223">Dioxygenase</keyword>
<organism evidence="9 10">
    <name type="scientific">Streptomyces viridochromogenes Tue57</name>
    <dbReference type="NCBI Taxonomy" id="1160705"/>
    <lineage>
        <taxon>Bacteria</taxon>
        <taxon>Bacillati</taxon>
        <taxon>Actinomycetota</taxon>
        <taxon>Actinomycetes</taxon>
        <taxon>Kitasatosporales</taxon>
        <taxon>Streptomycetaceae</taxon>
        <taxon>Streptomyces</taxon>
    </lineage>
</organism>
<evidence type="ECO:0000256" key="1">
    <source>
        <dbReference type="ARBA" id="ARBA00001954"/>
    </source>
</evidence>
<feature type="region of interest" description="Disordered" evidence="7">
    <location>
        <begin position="1"/>
        <end position="24"/>
    </location>
</feature>
<gene>
    <name evidence="9" type="ORF">STVIR_3111</name>
</gene>
<comment type="caution">
    <text evidence="9">The sequence shown here is derived from an EMBL/GenBank/DDBJ whole genome shotgun (WGS) entry which is preliminary data.</text>
</comment>
<dbReference type="InterPro" id="IPR050411">
    <property type="entry name" value="AlphaKG_dependent_hydroxylases"/>
</dbReference>
<dbReference type="PANTHER" id="PTHR10696">
    <property type="entry name" value="GAMMA-BUTYROBETAINE HYDROXYLASE-RELATED"/>
    <property type="match status" value="1"/>
</dbReference>
<dbReference type="GO" id="GO:0046872">
    <property type="term" value="F:metal ion binding"/>
    <property type="evidence" value="ECO:0007669"/>
    <property type="project" value="UniProtKB-KW"/>
</dbReference>
<sequence length="342" mass="37214">MAVHGYALDGDGPGGGRVRHRSPRIARTARGVRNVARGPWRELGVGELPESTICRFTPGPAAPNSGTNPSQPRRSVMRRVHQPYADVFLRNRVDLAVPGVEEEIAERLRDTGLVTVDGLASRTAVLAFATRIMNLVPHRDSDSDGLTTIRDTRRHAHRAGFAGFGNGPLAPHTERSGTPHPPRLMLLVCGQAAETGGECLLTDGQAVHADLFTGERDAGVALAQPRTAFFGAGDGHATQVFTVHDDLRVSVRLRFDGLARWNPIVQPYVPRLRAAAGRHQVRLDLAPGQGYLLDNERWLHARRAFTGDRLFWRALGQPLFPMLRGFVPASTSARTPMLSEAG</sequence>
<dbReference type="PATRIC" id="fig|1160705.3.peg.3089"/>
<dbReference type="InterPro" id="IPR042098">
    <property type="entry name" value="TauD-like_sf"/>
</dbReference>
<evidence type="ECO:0000256" key="4">
    <source>
        <dbReference type="ARBA" id="ARBA00022964"/>
    </source>
</evidence>
<evidence type="ECO:0000256" key="7">
    <source>
        <dbReference type="SAM" id="MobiDB-lite"/>
    </source>
</evidence>
<evidence type="ECO:0000313" key="9">
    <source>
        <dbReference type="EMBL" id="ELS55766.1"/>
    </source>
</evidence>
<proteinExistence type="inferred from homology"/>
<keyword evidence="3" id="KW-0479">Metal-binding</keyword>
<evidence type="ECO:0000256" key="5">
    <source>
        <dbReference type="ARBA" id="ARBA00023002"/>
    </source>
</evidence>
<dbReference type="InterPro" id="IPR003819">
    <property type="entry name" value="TauD/TfdA-like"/>
</dbReference>
<comment type="similarity">
    <text evidence="2">Belongs to the gamma-BBH/TMLD family.</text>
</comment>
<dbReference type="GO" id="GO:0045329">
    <property type="term" value="P:carnitine biosynthetic process"/>
    <property type="evidence" value="ECO:0007669"/>
    <property type="project" value="TreeGrafter"/>
</dbReference>
<evidence type="ECO:0000256" key="6">
    <source>
        <dbReference type="ARBA" id="ARBA00023004"/>
    </source>
</evidence>
<dbReference type="GO" id="GO:0051213">
    <property type="term" value="F:dioxygenase activity"/>
    <property type="evidence" value="ECO:0007669"/>
    <property type="project" value="UniProtKB-KW"/>
</dbReference>
<name>L8PDZ2_STRVR</name>
<reference evidence="9 10" key="1">
    <citation type="journal article" date="2013" name="Genome Announc.">
        <title>Draft Genome Sequence of Streptomyces viridochromogenes Strain Tu57, Producer of Avilamycin.</title>
        <authorList>
            <person name="Gruning B.A."/>
            <person name="Erxleben A."/>
            <person name="Hahnlein A."/>
            <person name="Gunther S."/>
        </authorList>
    </citation>
    <scope>NUCLEOTIDE SEQUENCE [LARGE SCALE GENOMIC DNA]</scope>
    <source>
        <strain evidence="9 10">Tue57</strain>
    </source>
</reference>
<dbReference type="AlphaFoldDB" id="L8PDZ2"/>
<keyword evidence="6" id="KW-0408">Iron</keyword>
<dbReference type="Pfam" id="PF02668">
    <property type="entry name" value="TauD"/>
    <property type="match status" value="1"/>
</dbReference>
<evidence type="ECO:0000256" key="3">
    <source>
        <dbReference type="ARBA" id="ARBA00022723"/>
    </source>
</evidence>
<dbReference type="SUPFAM" id="SSF51197">
    <property type="entry name" value="Clavaminate synthase-like"/>
    <property type="match status" value="1"/>
</dbReference>
<accession>L8PDZ2</accession>